<keyword evidence="1" id="KW-0812">Transmembrane</keyword>
<reference evidence="2 3" key="1">
    <citation type="submission" date="2013-07" db="EMBL/GenBank/DDBJ databases">
        <title>Thalassospira permensis NBRC 106175 Genome Sequencing.</title>
        <authorList>
            <person name="Lai Q."/>
            <person name="Shao Z."/>
        </authorList>
    </citation>
    <scope>NUCLEOTIDE SEQUENCE [LARGE SCALE GENOMIC DNA]</scope>
    <source>
        <strain evidence="2 3">NBRC 106175</strain>
    </source>
</reference>
<keyword evidence="1" id="KW-1133">Transmembrane helix</keyword>
<evidence type="ECO:0000256" key="1">
    <source>
        <dbReference type="SAM" id="Phobius"/>
    </source>
</evidence>
<name>A0ABR4TNF5_9PROT</name>
<accession>A0ABR4TNF5</accession>
<gene>
    <name evidence="2" type="ORF">SMB34_07010</name>
</gene>
<dbReference type="EMBL" id="AUNC01000034">
    <property type="protein sequence ID" value="KEO53800.1"/>
    <property type="molecule type" value="Genomic_DNA"/>
</dbReference>
<protein>
    <submittedName>
        <fullName evidence="2">Uncharacterized protein</fullName>
    </submittedName>
</protein>
<proteinExistence type="predicted"/>
<feature type="transmembrane region" description="Helical" evidence="1">
    <location>
        <begin position="68"/>
        <end position="92"/>
    </location>
</feature>
<feature type="transmembrane region" description="Helical" evidence="1">
    <location>
        <begin position="21"/>
        <end position="42"/>
    </location>
</feature>
<sequence>MKTYISEFLGKIRKIDQRQKIFLISSICVALVIITLLFPPFYAQVQGNVVGLGHHFYFAPPNFGRVDIGLLVMIWFLIFLVAGLGAAFVLVSKKANLGADSK</sequence>
<organism evidence="2 3">
    <name type="scientific">Thalassospira permensis NBRC 106175</name>
    <dbReference type="NCBI Taxonomy" id="1353532"/>
    <lineage>
        <taxon>Bacteria</taxon>
        <taxon>Pseudomonadati</taxon>
        <taxon>Pseudomonadota</taxon>
        <taxon>Alphaproteobacteria</taxon>
        <taxon>Rhodospirillales</taxon>
        <taxon>Thalassospiraceae</taxon>
        <taxon>Thalassospira</taxon>
    </lineage>
</organism>
<keyword evidence="3" id="KW-1185">Reference proteome</keyword>
<dbReference type="Proteomes" id="UP000027463">
    <property type="component" value="Unassembled WGS sequence"/>
</dbReference>
<evidence type="ECO:0000313" key="3">
    <source>
        <dbReference type="Proteomes" id="UP000027463"/>
    </source>
</evidence>
<evidence type="ECO:0000313" key="2">
    <source>
        <dbReference type="EMBL" id="KEO53800.1"/>
    </source>
</evidence>
<dbReference type="RefSeq" id="WP_037991547.1">
    <property type="nucleotide sequence ID" value="NZ_AUNC01000034.1"/>
</dbReference>
<keyword evidence="1" id="KW-0472">Membrane</keyword>
<comment type="caution">
    <text evidence="2">The sequence shown here is derived from an EMBL/GenBank/DDBJ whole genome shotgun (WGS) entry which is preliminary data.</text>
</comment>